<dbReference type="Proteomes" id="UP001066276">
    <property type="component" value="Chromosome 9"/>
</dbReference>
<dbReference type="AlphaFoldDB" id="A0AAV7MYS7"/>
<evidence type="ECO:0000313" key="2">
    <source>
        <dbReference type="Proteomes" id="UP001066276"/>
    </source>
</evidence>
<keyword evidence="2" id="KW-1185">Reference proteome</keyword>
<protein>
    <submittedName>
        <fullName evidence="1">Uncharacterized protein</fullName>
    </submittedName>
</protein>
<gene>
    <name evidence="1" type="ORF">NDU88_002935</name>
</gene>
<evidence type="ECO:0000313" key="1">
    <source>
        <dbReference type="EMBL" id="KAJ1105530.1"/>
    </source>
</evidence>
<reference evidence="1" key="1">
    <citation type="journal article" date="2022" name="bioRxiv">
        <title>Sequencing and chromosome-scale assembly of the giantPleurodeles waltlgenome.</title>
        <authorList>
            <person name="Brown T."/>
            <person name="Elewa A."/>
            <person name="Iarovenko S."/>
            <person name="Subramanian E."/>
            <person name="Araus A.J."/>
            <person name="Petzold A."/>
            <person name="Susuki M."/>
            <person name="Suzuki K.-i.T."/>
            <person name="Hayashi T."/>
            <person name="Toyoda A."/>
            <person name="Oliveira C."/>
            <person name="Osipova E."/>
            <person name="Leigh N.D."/>
            <person name="Simon A."/>
            <person name="Yun M.H."/>
        </authorList>
    </citation>
    <scope>NUCLEOTIDE SEQUENCE</scope>
    <source>
        <strain evidence="1">20211129_DDA</strain>
        <tissue evidence="1">Liver</tissue>
    </source>
</reference>
<dbReference type="EMBL" id="JANPWB010000013">
    <property type="protein sequence ID" value="KAJ1105530.1"/>
    <property type="molecule type" value="Genomic_DNA"/>
</dbReference>
<sequence length="111" mass="12574">MLRLIWVHLAQLETELADMAHSDKEMAYQNLLVDIRARLVEYNDLVQSQVTHLCKYVMVQTYGKGERLSAALSAFVRPSHGDSVVLTIKDEEGTPLHAAEKMANAFWAILF</sequence>
<proteinExistence type="predicted"/>
<accession>A0AAV7MYS7</accession>
<comment type="caution">
    <text evidence="1">The sequence shown here is derived from an EMBL/GenBank/DDBJ whole genome shotgun (WGS) entry which is preliminary data.</text>
</comment>
<name>A0AAV7MYS7_PLEWA</name>
<organism evidence="1 2">
    <name type="scientific">Pleurodeles waltl</name>
    <name type="common">Iberian ribbed newt</name>
    <dbReference type="NCBI Taxonomy" id="8319"/>
    <lineage>
        <taxon>Eukaryota</taxon>
        <taxon>Metazoa</taxon>
        <taxon>Chordata</taxon>
        <taxon>Craniata</taxon>
        <taxon>Vertebrata</taxon>
        <taxon>Euteleostomi</taxon>
        <taxon>Amphibia</taxon>
        <taxon>Batrachia</taxon>
        <taxon>Caudata</taxon>
        <taxon>Salamandroidea</taxon>
        <taxon>Salamandridae</taxon>
        <taxon>Pleurodelinae</taxon>
        <taxon>Pleurodeles</taxon>
    </lineage>
</organism>